<accession>A0A7W0CP15</accession>
<dbReference type="Proteomes" id="UP000530928">
    <property type="component" value="Unassembled WGS sequence"/>
</dbReference>
<name>A0A7W0CP15_9ACTN</name>
<proteinExistence type="predicted"/>
<protein>
    <recommendedName>
        <fullName evidence="2">Bacterial transcriptional activator domain-containing protein</fullName>
    </recommendedName>
</protein>
<feature type="region of interest" description="Disordered" evidence="1">
    <location>
        <begin position="412"/>
        <end position="457"/>
    </location>
</feature>
<evidence type="ECO:0000259" key="2">
    <source>
        <dbReference type="SMART" id="SM01043"/>
    </source>
</evidence>
<dbReference type="InterPro" id="IPR016032">
    <property type="entry name" value="Sig_transdc_resp-reg_C-effctor"/>
</dbReference>
<dbReference type="GO" id="GO:0003677">
    <property type="term" value="F:DNA binding"/>
    <property type="evidence" value="ECO:0007669"/>
    <property type="project" value="InterPro"/>
</dbReference>
<dbReference type="InterPro" id="IPR011990">
    <property type="entry name" value="TPR-like_helical_dom_sf"/>
</dbReference>
<dbReference type="RefSeq" id="WP_181613433.1">
    <property type="nucleotide sequence ID" value="NZ_BAABAM010000004.1"/>
</dbReference>
<dbReference type="PRINTS" id="PR00364">
    <property type="entry name" value="DISEASERSIST"/>
</dbReference>
<keyword evidence="4" id="KW-1185">Reference proteome</keyword>
<dbReference type="InterPro" id="IPR005158">
    <property type="entry name" value="BTAD"/>
</dbReference>
<dbReference type="SUPFAM" id="SSF48452">
    <property type="entry name" value="TPR-like"/>
    <property type="match status" value="2"/>
</dbReference>
<dbReference type="Pfam" id="PF03704">
    <property type="entry name" value="BTAD"/>
    <property type="match status" value="1"/>
</dbReference>
<dbReference type="Gene3D" id="1.25.40.10">
    <property type="entry name" value="Tetratricopeptide repeat domain"/>
    <property type="match status" value="1"/>
</dbReference>
<dbReference type="AlphaFoldDB" id="A0A7W0CP15"/>
<dbReference type="Gene3D" id="1.10.10.10">
    <property type="entry name" value="Winged helix-like DNA-binding domain superfamily/Winged helix DNA-binding domain"/>
    <property type="match status" value="1"/>
</dbReference>
<organism evidence="3 4">
    <name type="scientific">Nonomuraea soli</name>
    <dbReference type="NCBI Taxonomy" id="1032476"/>
    <lineage>
        <taxon>Bacteria</taxon>
        <taxon>Bacillati</taxon>
        <taxon>Actinomycetota</taxon>
        <taxon>Actinomycetes</taxon>
        <taxon>Streptosporangiales</taxon>
        <taxon>Streptosporangiaceae</taxon>
        <taxon>Nonomuraea</taxon>
    </lineage>
</organism>
<dbReference type="SUPFAM" id="SSF46894">
    <property type="entry name" value="C-terminal effector domain of the bipartite response regulators"/>
    <property type="match status" value="1"/>
</dbReference>
<evidence type="ECO:0000256" key="1">
    <source>
        <dbReference type="SAM" id="MobiDB-lite"/>
    </source>
</evidence>
<dbReference type="PANTHER" id="PTHR47691:SF3">
    <property type="entry name" value="HTH-TYPE TRANSCRIPTIONAL REGULATOR RV0890C-RELATED"/>
    <property type="match status" value="1"/>
</dbReference>
<dbReference type="GO" id="GO:0006355">
    <property type="term" value="P:regulation of DNA-templated transcription"/>
    <property type="evidence" value="ECO:0007669"/>
    <property type="project" value="InterPro"/>
</dbReference>
<dbReference type="EMBL" id="JACDUR010000006">
    <property type="protein sequence ID" value="MBA2894691.1"/>
    <property type="molecule type" value="Genomic_DNA"/>
</dbReference>
<comment type="caution">
    <text evidence="3">The sequence shown here is derived from an EMBL/GenBank/DDBJ whole genome shotgun (WGS) entry which is preliminary data.</text>
</comment>
<sequence>MGDPLRILLLGPPHLLLGDRPLPIRSAKARALLYYLAATRTPRSRAELAGLLWGERPDARARGSLRLAVLELRRDAGAWLDISRDQVALRLGAGCFVDHAALAGDPGVEQALRWWRGDFLDGVGLDDAPAFTAWLEGERQRTRLLLRQVVLRHAGRPDAALVRLARVLAALDPLDEEAGRLLMSALAGTGNRAAALTTYEALRRRLREELGVAPAPQTVALREELARVPGRPPGAAALTSRAALPVPRTSLVGRQAEIEQVLALLGTERLVTLHGPGGVGKTRLAIAVAQRWGGAGERAFVSFVGVHAEAVVTTLARRLGVDLSPPRSAEDLLVAALADRPVLLVLDNLDHLPGFDVVIARVLQAAPGVRMLATSRRRPAVPEQVCVAVRGLAGPPAEALFAERARALLPQIEAPGGPGGQARGGPGGQVPGGPGGQVPGGPGGQVPGGPGGQVPGPGGSSALVAAVCAATGGLPLAIELAASLLRALPLEEVARRLATDLDLLAAHESAPRRRHGSLRTVFEASWRLLDPPAQQALAALSVFRGGFTLDAALEVARTSWRVLMRLVDHCMIHLDPAGRYHLHPIIQQYAGSHLSYRARPEVVGRHTACFSRLLHGHAVENGLDTAAARVLGAELDNLRLVLERGDGDAAFLDRYWTLCLRLRLYEEGLAVLSRRLERTADPPRLRARWLRLSGAMLYQLGRDPDAVGHAEAALRAVGLGWPASAPALVTALVRDVLGHLWQRARAGGHDPVAAEAAQALALIALLAYRRHDLLAMLAASAGQANTAWRSGDAALRAEACAHLAIALRVAGSRRLADRIGHRADTDLVRHSAPPPGVLGHGDAADWARLARGLSHLNAGRLREARLVLTECRERTVDPRLAETCAGLLAETAIWQGDFATARDLFDETAELAASRVGDEVGRHWCLTGAAETLLRLDGTDPGEIRAVLDRARAAEERRRTHGALLGVRDDPAARLVQEIRLLTATARLHARQDPRSPAEPRLQASLAAVDHILELAARLPRTQPGMIECWSGLAELAWIHWIHTSAPATPDRAARRRLRVLDRHLARYINRYPGAAARLGWGRALLHQARGHHRGADAHAGRALAAATRMNVAYDARRAAAVSSRDPAQAAWP</sequence>
<dbReference type="Gene3D" id="3.40.50.300">
    <property type="entry name" value="P-loop containing nucleotide triphosphate hydrolases"/>
    <property type="match status" value="1"/>
</dbReference>
<dbReference type="SMART" id="SM01043">
    <property type="entry name" value="BTAD"/>
    <property type="match status" value="1"/>
</dbReference>
<gene>
    <name evidence="3" type="ORF">HNR30_006063</name>
</gene>
<evidence type="ECO:0000313" key="3">
    <source>
        <dbReference type="EMBL" id="MBA2894691.1"/>
    </source>
</evidence>
<dbReference type="InterPro" id="IPR036388">
    <property type="entry name" value="WH-like_DNA-bd_sf"/>
</dbReference>
<feature type="domain" description="Bacterial transcriptional activator" evidence="2">
    <location>
        <begin position="97"/>
        <end position="226"/>
    </location>
</feature>
<feature type="compositionally biased region" description="Gly residues" evidence="1">
    <location>
        <begin position="416"/>
        <end position="457"/>
    </location>
</feature>
<dbReference type="InterPro" id="IPR027417">
    <property type="entry name" value="P-loop_NTPase"/>
</dbReference>
<evidence type="ECO:0000313" key="4">
    <source>
        <dbReference type="Proteomes" id="UP000530928"/>
    </source>
</evidence>
<dbReference type="SUPFAM" id="SSF52540">
    <property type="entry name" value="P-loop containing nucleoside triphosphate hydrolases"/>
    <property type="match status" value="1"/>
</dbReference>
<reference evidence="3 4" key="1">
    <citation type="submission" date="2020-07" db="EMBL/GenBank/DDBJ databases">
        <title>Genomic Encyclopedia of Type Strains, Phase IV (KMG-IV): sequencing the most valuable type-strain genomes for metagenomic binning, comparative biology and taxonomic classification.</title>
        <authorList>
            <person name="Goeker M."/>
        </authorList>
    </citation>
    <scope>NUCLEOTIDE SEQUENCE [LARGE SCALE GENOMIC DNA]</scope>
    <source>
        <strain evidence="3 4">DSM 45533</strain>
    </source>
</reference>
<dbReference type="PANTHER" id="PTHR47691">
    <property type="entry name" value="REGULATOR-RELATED"/>
    <property type="match status" value="1"/>
</dbReference>